<organism evidence="2 3">
    <name type="scientific">Roseovarius pelagicus</name>
    <dbReference type="NCBI Taxonomy" id="2980108"/>
    <lineage>
        <taxon>Bacteria</taxon>
        <taxon>Pseudomonadati</taxon>
        <taxon>Pseudomonadota</taxon>
        <taxon>Alphaproteobacteria</taxon>
        <taxon>Rhodobacterales</taxon>
        <taxon>Roseobacteraceae</taxon>
        <taxon>Roseovarius</taxon>
    </lineage>
</organism>
<protein>
    <recommendedName>
        <fullName evidence="4">PRC-barrel domain-containing protein</fullName>
    </recommendedName>
</protein>
<name>A0ABY6DB47_9RHOB</name>
<feature type="chain" id="PRO_5047430059" description="PRC-barrel domain-containing protein" evidence="1">
    <location>
        <begin position="21"/>
        <end position="152"/>
    </location>
</feature>
<feature type="signal peptide" evidence="1">
    <location>
        <begin position="1"/>
        <end position="20"/>
    </location>
</feature>
<accession>A0ABY6DB47</accession>
<dbReference type="RefSeq" id="WP_165192488.1">
    <property type="nucleotide sequence ID" value="NZ_CP106738.1"/>
</dbReference>
<keyword evidence="1" id="KW-0732">Signal</keyword>
<proteinExistence type="predicted"/>
<sequence length="152" mass="16158">MKRFTTTVAALALFATPVLADNTATTQLEQLGSEVGQDGPLSPDAATYGVATLIGSDVFTTNQGAGNLSVEGLDRNAFVKIGDVEDVWMTNAGTIQGVVVDPVDESDESFMYFPVSDITIVDDVDGPRYMIGMTADEMAEIERIENPGQFGQ</sequence>
<keyword evidence="3" id="KW-1185">Reference proteome</keyword>
<dbReference type="Proteomes" id="UP001064087">
    <property type="component" value="Chromosome"/>
</dbReference>
<evidence type="ECO:0000256" key="1">
    <source>
        <dbReference type="SAM" id="SignalP"/>
    </source>
</evidence>
<gene>
    <name evidence="2" type="ORF">N7U68_01490</name>
</gene>
<reference evidence="2" key="1">
    <citation type="submission" date="2022-10" db="EMBL/GenBank/DDBJ databases">
        <title>Roseovarius pelagicus sp. nov., isolated from Arctic seawater.</title>
        <authorList>
            <person name="Hong Y.W."/>
            <person name="Hwang C.Y."/>
        </authorList>
    </citation>
    <scope>NUCLEOTIDE SEQUENCE</scope>
    <source>
        <strain evidence="2">HL-MP18</strain>
    </source>
</reference>
<evidence type="ECO:0008006" key="4">
    <source>
        <dbReference type="Google" id="ProtNLM"/>
    </source>
</evidence>
<evidence type="ECO:0000313" key="2">
    <source>
        <dbReference type="EMBL" id="UXX83387.1"/>
    </source>
</evidence>
<dbReference type="EMBL" id="CP106738">
    <property type="protein sequence ID" value="UXX83387.1"/>
    <property type="molecule type" value="Genomic_DNA"/>
</dbReference>
<evidence type="ECO:0000313" key="3">
    <source>
        <dbReference type="Proteomes" id="UP001064087"/>
    </source>
</evidence>